<evidence type="ECO:0000313" key="2">
    <source>
        <dbReference type="Proteomes" id="UP000252224"/>
    </source>
</evidence>
<protein>
    <recommendedName>
        <fullName evidence="3">Phage protein</fullName>
    </recommendedName>
</protein>
<dbReference type="Proteomes" id="UP000252224">
    <property type="component" value="Segment"/>
</dbReference>
<keyword evidence="2" id="KW-1185">Reference proteome</keyword>
<proteinExistence type="predicted"/>
<name>A0A2Z5H9V5_9CAUD</name>
<accession>A0A2Z5H9V5</accession>
<evidence type="ECO:0000313" key="1">
    <source>
        <dbReference type="EMBL" id="AXC36466.1"/>
    </source>
</evidence>
<dbReference type="EMBL" id="MH382836">
    <property type="protein sequence ID" value="AXC36466.1"/>
    <property type="molecule type" value="Genomic_DNA"/>
</dbReference>
<reference evidence="1 2" key="1">
    <citation type="submission" date="2018-05" db="EMBL/GenBank/DDBJ databases">
        <title>Genomic characterization of a novel Pseudomonas phage phCDa.</title>
        <authorList>
            <person name="Chen C."/>
            <person name="Lu D."/>
            <person name="Wang J."/>
            <person name="Fu R."/>
        </authorList>
    </citation>
    <scope>NUCLEOTIDE SEQUENCE [LARGE SCALE GENOMIC DNA]</scope>
</reference>
<evidence type="ECO:0008006" key="3">
    <source>
        <dbReference type="Google" id="ProtNLM"/>
    </source>
</evidence>
<organism evidence="1 2">
    <name type="scientific">Pseudomonas phage phCDa</name>
    <dbReference type="NCBI Taxonomy" id="2268587"/>
    <lineage>
        <taxon>Viruses</taxon>
        <taxon>Duplodnaviria</taxon>
        <taxon>Heunggongvirae</taxon>
        <taxon>Uroviricota</taxon>
        <taxon>Caudoviricetes</taxon>
        <taxon>Schitoviridae</taxon>
        <taxon>Shizishanvirus</taxon>
        <taxon>Shizishanvirus phCDa</taxon>
    </lineage>
</organism>
<sequence length="96" mass="10646">MKKFVKKPVVIEAVLWTGQNLHEVISFTDGTPDLSSSMAVDKWGDYESLVAREGLKIYTLEGAMSASVGDWIIKGVQGECYPCKPDIFEQTYAEVV</sequence>
<gene>
    <name evidence="1" type="ORF">phCDa_22</name>
</gene>